<sequence>MNFTKRFRVDPGSKVDISAIDPGFHGNHLNENEAAAELQRHLQRITKSQRALYAERNHSLLIVLQGIDGAGKDGTCWHVISAMDPQGVQVRGFKQPTAEERDHDFLWRIHPHAPARGNVAIFNRSHYEDVLVVRVHKLAPKDIWKPRYDFINEWEKMLAVENNTTILKFFLHISKEEQLARFKERLDDPTHQWKISASDYTERNKWDDYIQAFEAALSRCSTDHAPWFVIPSNHKWFRNLAVSAIVADALENMKIEVPKPSVDIEEIRRLYHQASEAESRKKKSHAENSQTDDATTAQP</sequence>
<accession>A0AA48RCT1</accession>
<evidence type="ECO:0000256" key="1">
    <source>
        <dbReference type="ARBA" id="ARBA00022679"/>
    </source>
</evidence>
<reference evidence="5" key="1">
    <citation type="submission" date="2023-07" db="EMBL/GenBank/DDBJ databases">
        <authorList>
            <person name="Pelsma A.J. K."/>
        </authorList>
    </citation>
    <scope>NUCLEOTIDE SEQUENCE</scope>
</reference>
<gene>
    <name evidence="5" type="ORF">AMST5_01501</name>
</gene>
<keyword evidence="1 5" id="KW-0808">Transferase</keyword>
<evidence type="ECO:0000256" key="2">
    <source>
        <dbReference type="ARBA" id="ARBA00022777"/>
    </source>
</evidence>
<dbReference type="InterPro" id="IPR022488">
    <property type="entry name" value="PPK2-related"/>
</dbReference>
<dbReference type="PANTHER" id="PTHR34383">
    <property type="entry name" value="POLYPHOSPHATE:AMP PHOSPHOTRANSFERASE-RELATED"/>
    <property type="match status" value="1"/>
</dbReference>
<dbReference type="Pfam" id="PF03976">
    <property type="entry name" value="PPK2"/>
    <property type="match status" value="1"/>
</dbReference>
<evidence type="ECO:0000259" key="4">
    <source>
        <dbReference type="Pfam" id="PF03976"/>
    </source>
</evidence>
<dbReference type="Gene3D" id="3.40.50.300">
    <property type="entry name" value="P-loop containing nucleotide triphosphate hydrolases"/>
    <property type="match status" value="1"/>
</dbReference>
<dbReference type="SUPFAM" id="SSF52540">
    <property type="entry name" value="P-loop containing nucleoside triphosphate hydrolases"/>
    <property type="match status" value="1"/>
</dbReference>
<name>A0AA48RCT1_9ZZZZ</name>
<dbReference type="PIRSF" id="PIRSF028756">
    <property type="entry name" value="PPK2_prd"/>
    <property type="match status" value="1"/>
</dbReference>
<protein>
    <submittedName>
        <fullName evidence="5">Polyphosphate:AMP/ADP phosphotransferase</fullName>
        <ecNumber evidence="5">2.7.4.-</ecNumber>
    </submittedName>
</protein>
<dbReference type="GO" id="GO:0008976">
    <property type="term" value="F:polyphosphate kinase activity"/>
    <property type="evidence" value="ECO:0007669"/>
    <property type="project" value="InterPro"/>
</dbReference>
<organism evidence="5">
    <name type="scientific">freshwater sediment metagenome</name>
    <dbReference type="NCBI Taxonomy" id="556182"/>
    <lineage>
        <taxon>unclassified sequences</taxon>
        <taxon>metagenomes</taxon>
        <taxon>ecological metagenomes</taxon>
    </lineage>
</organism>
<feature type="domain" description="Polyphosphate kinase-2-related" evidence="4">
    <location>
        <begin position="30"/>
        <end position="256"/>
    </location>
</feature>
<proteinExistence type="predicted"/>
<evidence type="ECO:0000313" key="5">
    <source>
        <dbReference type="EMBL" id="CAJ0862568.1"/>
    </source>
</evidence>
<dbReference type="PANTHER" id="PTHR34383:SF3">
    <property type="entry name" value="POLYPHOSPHATE:AMP PHOSPHOTRANSFERASE"/>
    <property type="match status" value="1"/>
</dbReference>
<feature type="region of interest" description="Disordered" evidence="3">
    <location>
        <begin position="275"/>
        <end position="299"/>
    </location>
</feature>
<dbReference type="InterPro" id="IPR016898">
    <property type="entry name" value="Polyphosphate_phosphotransfera"/>
</dbReference>
<evidence type="ECO:0000256" key="3">
    <source>
        <dbReference type="SAM" id="MobiDB-lite"/>
    </source>
</evidence>
<dbReference type="NCBIfam" id="TIGR03709">
    <property type="entry name" value="PPK2_rel_1"/>
    <property type="match status" value="1"/>
</dbReference>
<dbReference type="InterPro" id="IPR022300">
    <property type="entry name" value="PPK2-rel_1"/>
</dbReference>
<dbReference type="AlphaFoldDB" id="A0AA48RCT1"/>
<feature type="compositionally biased region" description="Polar residues" evidence="3">
    <location>
        <begin position="287"/>
        <end position="299"/>
    </location>
</feature>
<keyword evidence="2" id="KW-0418">Kinase</keyword>
<dbReference type="InterPro" id="IPR027417">
    <property type="entry name" value="P-loop_NTPase"/>
</dbReference>
<dbReference type="GO" id="GO:0006797">
    <property type="term" value="P:polyphosphate metabolic process"/>
    <property type="evidence" value="ECO:0007669"/>
    <property type="project" value="InterPro"/>
</dbReference>
<dbReference type="EMBL" id="OY288114">
    <property type="protein sequence ID" value="CAJ0862568.1"/>
    <property type="molecule type" value="Genomic_DNA"/>
</dbReference>
<dbReference type="EC" id="2.7.4.-" evidence="5"/>